<dbReference type="InterPro" id="IPR018247">
    <property type="entry name" value="EF_Hand_1_Ca_BS"/>
</dbReference>
<evidence type="ECO:0000313" key="6">
    <source>
        <dbReference type="EMBL" id="LAC27066.1"/>
    </source>
</evidence>
<dbReference type="PANTHER" id="PTHR34524:SF6">
    <property type="entry name" value="CALCYPHOSINE LIKE"/>
    <property type="match status" value="1"/>
</dbReference>
<dbReference type="InterPro" id="IPR002048">
    <property type="entry name" value="EF_hand_dom"/>
</dbReference>
<proteinExistence type="evidence at transcript level"/>
<dbReference type="InterPro" id="IPR011992">
    <property type="entry name" value="EF-hand-dom_pair"/>
</dbReference>
<reference evidence="6" key="1">
    <citation type="submission" date="2017-11" db="EMBL/GenBank/DDBJ databases">
        <title>The sensing device of the deep-sea amphipod.</title>
        <authorList>
            <person name="Kobayashi H."/>
            <person name="Nagahama T."/>
            <person name="Arai W."/>
            <person name="Sasagawa Y."/>
            <person name="Umeda M."/>
            <person name="Hayashi T."/>
            <person name="Nikaido I."/>
            <person name="Watanabe H."/>
            <person name="Oguri K."/>
            <person name="Kitazato H."/>
            <person name="Fujioka K."/>
            <person name="Kido Y."/>
            <person name="Takami H."/>
        </authorList>
    </citation>
    <scope>NUCLEOTIDE SEQUENCE</scope>
    <source>
        <tissue evidence="6">Whole body</tissue>
    </source>
</reference>
<dbReference type="InterPro" id="IPR051581">
    <property type="entry name" value="Ca-bind"/>
</dbReference>
<evidence type="ECO:0000259" key="5">
    <source>
        <dbReference type="PROSITE" id="PS50222"/>
    </source>
</evidence>
<feature type="domain" description="EF-hand" evidence="5">
    <location>
        <begin position="79"/>
        <end position="114"/>
    </location>
</feature>
<dbReference type="CDD" id="cd00051">
    <property type="entry name" value="EFh"/>
    <property type="match status" value="1"/>
</dbReference>
<keyword evidence="3" id="KW-0106">Calcium</keyword>
<evidence type="ECO:0000256" key="3">
    <source>
        <dbReference type="ARBA" id="ARBA00022837"/>
    </source>
</evidence>
<evidence type="ECO:0000256" key="4">
    <source>
        <dbReference type="SAM" id="MobiDB-lite"/>
    </source>
</evidence>
<name>A0A6A7G827_9CRUS</name>
<dbReference type="PANTHER" id="PTHR34524">
    <property type="entry name" value="CALCYPHOSIN"/>
    <property type="match status" value="1"/>
</dbReference>
<feature type="domain" description="EF-hand" evidence="5">
    <location>
        <begin position="43"/>
        <end position="78"/>
    </location>
</feature>
<evidence type="ECO:0000256" key="2">
    <source>
        <dbReference type="ARBA" id="ARBA00022737"/>
    </source>
</evidence>
<dbReference type="AlphaFoldDB" id="A0A6A7G827"/>
<feature type="region of interest" description="Disordered" evidence="4">
    <location>
        <begin position="1"/>
        <end position="30"/>
    </location>
</feature>
<protein>
    <submittedName>
        <fullName evidence="6">Calcyphosin-like protein</fullName>
    </submittedName>
</protein>
<dbReference type="PROSITE" id="PS50222">
    <property type="entry name" value="EF_HAND_2"/>
    <property type="match status" value="2"/>
</dbReference>
<evidence type="ECO:0000256" key="1">
    <source>
        <dbReference type="ARBA" id="ARBA00022723"/>
    </source>
</evidence>
<dbReference type="GO" id="GO:0005509">
    <property type="term" value="F:calcium ion binding"/>
    <property type="evidence" value="ECO:0007669"/>
    <property type="project" value="InterPro"/>
</dbReference>
<organism evidence="6">
    <name type="scientific">Hirondellea gigas</name>
    <dbReference type="NCBI Taxonomy" id="1518452"/>
    <lineage>
        <taxon>Eukaryota</taxon>
        <taxon>Metazoa</taxon>
        <taxon>Ecdysozoa</taxon>
        <taxon>Arthropoda</taxon>
        <taxon>Crustacea</taxon>
        <taxon>Multicrustacea</taxon>
        <taxon>Malacostraca</taxon>
        <taxon>Eumalacostraca</taxon>
        <taxon>Peracarida</taxon>
        <taxon>Amphipoda</taxon>
        <taxon>Amphilochidea</taxon>
        <taxon>Lysianassida</taxon>
        <taxon>Lysianassidira</taxon>
        <taxon>Lysianassoidea</taxon>
        <taxon>Lysianassidae</taxon>
        <taxon>Hirondellea</taxon>
    </lineage>
</organism>
<sequence length="213" mass="24073">MVRPLSPSSQQEESMRINARQQMAQEQDPKQKLRLMCLARGSSGVMALGRVFRRMDNDGSKTLSLEELKQGLGESEMELSDDEVQKLFTALDTDGTGTLDYEEFLSALRPELKGNRVKLVEMAFDKLDSTDDGIVTLADLKGVYSVDRHPMYLSGELTEDQILAIFLRKFENKTSMDGKITKIEFLEYYAGVSASIDDDAYFDLMMRNAWGLK</sequence>
<dbReference type="Pfam" id="PF13499">
    <property type="entry name" value="EF-hand_7"/>
    <property type="match status" value="1"/>
</dbReference>
<dbReference type="SMART" id="SM00054">
    <property type="entry name" value="EFh"/>
    <property type="match status" value="3"/>
</dbReference>
<feature type="compositionally biased region" description="Polar residues" evidence="4">
    <location>
        <begin position="1"/>
        <end position="12"/>
    </location>
</feature>
<dbReference type="EMBL" id="IACT01007954">
    <property type="protein sequence ID" value="LAC27066.1"/>
    <property type="molecule type" value="mRNA"/>
</dbReference>
<dbReference type="PROSITE" id="PS00018">
    <property type="entry name" value="EF_HAND_1"/>
    <property type="match status" value="2"/>
</dbReference>
<dbReference type="Gene3D" id="1.10.238.10">
    <property type="entry name" value="EF-hand"/>
    <property type="match status" value="2"/>
</dbReference>
<dbReference type="SUPFAM" id="SSF47473">
    <property type="entry name" value="EF-hand"/>
    <property type="match status" value="1"/>
</dbReference>
<keyword evidence="1" id="KW-0479">Metal-binding</keyword>
<keyword evidence="2" id="KW-0677">Repeat</keyword>
<accession>A0A6A7G827</accession>